<evidence type="ECO:0000256" key="2">
    <source>
        <dbReference type="SAM" id="Phobius"/>
    </source>
</evidence>
<feature type="compositionally biased region" description="Polar residues" evidence="1">
    <location>
        <begin position="69"/>
        <end position="78"/>
    </location>
</feature>
<evidence type="ECO:0000313" key="4">
    <source>
        <dbReference type="Proteomes" id="UP000033188"/>
    </source>
</evidence>
<dbReference type="VEuPathDB" id="PiroplasmaDB:BBBOND_0106350"/>
<keyword evidence="4" id="KW-1185">Reference proteome</keyword>
<sequence length="78" mass="8713">MATSYHPNRCAATVVRYRRQFYVDIRASIAGCILLAAATGLLYIKSLSAQTRSDRPPRRHNPATHHGSSESQYTLSHI</sequence>
<keyword evidence="2" id="KW-0472">Membrane</keyword>
<feature type="transmembrane region" description="Helical" evidence="2">
    <location>
        <begin position="25"/>
        <end position="44"/>
    </location>
</feature>
<evidence type="ECO:0000256" key="1">
    <source>
        <dbReference type="SAM" id="MobiDB-lite"/>
    </source>
</evidence>
<dbReference type="EMBL" id="LK391707">
    <property type="protein sequence ID" value="CDR94326.1"/>
    <property type="molecule type" value="Genomic_DNA"/>
</dbReference>
<feature type="region of interest" description="Disordered" evidence="1">
    <location>
        <begin position="49"/>
        <end position="78"/>
    </location>
</feature>
<gene>
    <name evidence="3" type="ORF">BBBOND_0106350</name>
</gene>
<organism evidence="3 4">
    <name type="scientific">Babesia bigemina</name>
    <dbReference type="NCBI Taxonomy" id="5866"/>
    <lineage>
        <taxon>Eukaryota</taxon>
        <taxon>Sar</taxon>
        <taxon>Alveolata</taxon>
        <taxon>Apicomplexa</taxon>
        <taxon>Aconoidasida</taxon>
        <taxon>Piroplasmida</taxon>
        <taxon>Babesiidae</taxon>
        <taxon>Babesia</taxon>
    </lineage>
</organism>
<name>A0A061D0K6_BABBI</name>
<proteinExistence type="predicted"/>
<dbReference type="RefSeq" id="XP_012766512.1">
    <property type="nucleotide sequence ID" value="XM_012911058.1"/>
</dbReference>
<accession>A0A061D0K6</accession>
<keyword evidence="2" id="KW-0812">Transmembrane</keyword>
<evidence type="ECO:0000313" key="3">
    <source>
        <dbReference type="EMBL" id="CDR94326.1"/>
    </source>
</evidence>
<dbReference type="KEGG" id="bbig:BBBOND_0106350"/>
<reference evidence="4" key="1">
    <citation type="journal article" date="2014" name="Nucleic Acids Res.">
        <title>The evolutionary dynamics of variant antigen genes in Babesia reveal a history of genomic innovation underlying host-parasite interaction.</title>
        <authorList>
            <person name="Jackson A.P."/>
            <person name="Otto T.D."/>
            <person name="Darby A."/>
            <person name="Ramaprasad A."/>
            <person name="Xia D."/>
            <person name="Echaide I.E."/>
            <person name="Farber M."/>
            <person name="Gahlot S."/>
            <person name="Gamble J."/>
            <person name="Gupta D."/>
            <person name="Gupta Y."/>
            <person name="Jackson L."/>
            <person name="Malandrin L."/>
            <person name="Malas T.B."/>
            <person name="Moussa E."/>
            <person name="Nair M."/>
            <person name="Reid A.J."/>
            <person name="Sanders M."/>
            <person name="Sharma J."/>
            <person name="Tracey A."/>
            <person name="Quail M.A."/>
            <person name="Weir W."/>
            <person name="Wastling J.M."/>
            <person name="Hall N."/>
            <person name="Willadsen P."/>
            <person name="Lingelbach K."/>
            <person name="Shiels B."/>
            <person name="Tait A."/>
            <person name="Berriman M."/>
            <person name="Allred D.R."/>
            <person name="Pain A."/>
        </authorList>
    </citation>
    <scope>NUCLEOTIDE SEQUENCE [LARGE SCALE GENOMIC DNA]</scope>
    <source>
        <strain evidence="4">Bond</strain>
    </source>
</reference>
<dbReference type="GeneID" id="24562867"/>
<dbReference type="Proteomes" id="UP000033188">
    <property type="component" value="Chromosome 1"/>
</dbReference>
<protein>
    <submittedName>
        <fullName evidence="3">Uncharacterized protein</fullName>
    </submittedName>
</protein>
<dbReference type="AlphaFoldDB" id="A0A061D0K6"/>
<keyword evidence="2" id="KW-1133">Transmembrane helix</keyword>